<sequence>MVAEQARTEADAFRALGEADLTALRDLLDKALTACQATLPAPPRRVALAKE</sequence>
<organism evidence="1 2">
    <name type="scientific">Actinokineospora soli</name>
    <dbReference type="NCBI Taxonomy" id="1048753"/>
    <lineage>
        <taxon>Bacteria</taxon>
        <taxon>Bacillati</taxon>
        <taxon>Actinomycetota</taxon>
        <taxon>Actinomycetes</taxon>
        <taxon>Pseudonocardiales</taxon>
        <taxon>Pseudonocardiaceae</taxon>
        <taxon>Actinokineospora</taxon>
    </lineage>
</organism>
<gene>
    <name evidence="1" type="ORF">ACFQV2_07560</name>
</gene>
<evidence type="ECO:0000313" key="2">
    <source>
        <dbReference type="Proteomes" id="UP001596512"/>
    </source>
</evidence>
<evidence type="ECO:0000313" key="1">
    <source>
        <dbReference type="EMBL" id="MFC7613482.1"/>
    </source>
</evidence>
<accession>A0ABW2TIA7</accession>
<evidence type="ECO:0008006" key="3">
    <source>
        <dbReference type="Google" id="ProtNLM"/>
    </source>
</evidence>
<name>A0ABW2TIA7_9PSEU</name>
<comment type="caution">
    <text evidence="1">The sequence shown here is derived from an EMBL/GenBank/DDBJ whole genome shotgun (WGS) entry which is preliminary data.</text>
</comment>
<dbReference type="EMBL" id="JBHTEY010000004">
    <property type="protein sequence ID" value="MFC7613482.1"/>
    <property type="molecule type" value="Genomic_DNA"/>
</dbReference>
<keyword evidence="2" id="KW-1185">Reference proteome</keyword>
<dbReference type="Proteomes" id="UP001596512">
    <property type="component" value="Unassembled WGS sequence"/>
</dbReference>
<proteinExistence type="predicted"/>
<protein>
    <recommendedName>
        <fullName evidence="3">MarR family transcriptional regulator</fullName>
    </recommendedName>
</protein>
<reference evidence="2" key="1">
    <citation type="journal article" date="2019" name="Int. J. Syst. Evol. Microbiol.">
        <title>The Global Catalogue of Microorganisms (GCM) 10K type strain sequencing project: providing services to taxonomists for standard genome sequencing and annotation.</title>
        <authorList>
            <consortium name="The Broad Institute Genomics Platform"/>
            <consortium name="The Broad Institute Genome Sequencing Center for Infectious Disease"/>
            <person name="Wu L."/>
            <person name="Ma J."/>
        </authorList>
    </citation>
    <scope>NUCLEOTIDE SEQUENCE [LARGE SCALE GENOMIC DNA]</scope>
    <source>
        <strain evidence="2">JCM 17695</strain>
    </source>
</reference>